<comment type="caution">
    <text evidence="2">The sequence shown here is derived from an EMBL/GenBank/DDBJ whole genome shotgun (WGS) entry which is preliminary data.</text>
</comment>
<proteinExistence type="predicted"/>
<reference evidence="2 3" key="1">
    <citation type="submission" date="2024-08" db="EMBL/GenBank/DDBJ databases">
        <authorList>
            <person name="Cucini C."/>
            <person name="Frati F."/>
        </authorList>
    </citation>
    <scope>NUCLEOTIDE SEQUENCE [LARGE SCALE GENOMIC DNA]</scope>
</reference>
<sequence length="354" mass="39855">MSTERTRNREKTPTLPLNTAKLVLQKATYKLSSIFTHKNTNDRVVVLLWSKFLIGENELHQLLACANDFAEFGKNFALLLKESVRLPEILDTLLEEDHPDIKNYQQHLQGFLKPIVKSTLGESNNLCSVDPTENSSLIGVTCSGSNNIKVADTVLQTVEPGTHEFYVSRKRFIIAVTMVSFIILTLSAVIVHLSLKLSTNSELVCDAIKQTSFDDEEVKRKQIPQLPTSIYDASPSQISNEIVVKSPQELKSRETEITNSNTKTLIFEILAPDDWEQEKFVSVKNIQHVVLRGFISYRIIEIIILHMRLKNFEIFCDKACLSNECPSPVGTSKIATKTKDLNALTLYSQINASD</sequence>
<gene>
    <name evidence="2" type="ORF">ODALV1_LOCUS1589</name>
</gene>
<keyword evidence="3" id="KW-1185">Reference proteome</keyword>
<protein>
    <submittedName>
        <fullName evidence="2">Uncharacterized protein</fullName>
    </submittedName>
</protein>
<evidence type="ECO:0000313" key="3">
    <source>
        <dbReference type="Proteomes" id="UP001642540"/>
    </source>
</evidence>
<dbReference type="Proteomes" id="UP001642540">
    <property type="component" value="Unassembled WGS sequence"/>
</dbReference>
<name>A0ABP1PQ98_9HEXA</name>
<keyword evidence="1" id="KW-1133">Transmembrane helix</keyword>
<accession>A0ABP1PQ98</accession>
<keyword evidence="1" id="KW-0472">Membrane</keyword>
<feature type="transmembrane region" description="Helical" evidence="1">
    <location>
        <begin position="172"/>
        <end position="195"/>
    </location>
</feature>
<evidence type="ECO:0000313" key="2">
    <source>
        <dbReference type="EMBL" id="CAL8071165.1"/>
    </source>
</evidence>
<evidence type="ECO:0000256" key="1">
    <source>
        <dbReference type="SAM" id="Phobius"/>
    </source>
</evidence>
<keyword evidence="1" id="KW-0812">Transmembrane</keyword>
<dbReference type="EMBL" id="CAXLJM020000004">
    <property type="protein sequence ID" value="CAL8071165.1"/>
    <property type="molecule type" value="Genomic_DNA"/>
</dbReference>
<organism evidence="2 3">
    <name type="scientific">Orchesella dallaii</name>
    <dbReference type="NCBI Taxonomy" id="48710"/>
    <lineage>
        <taxon>Eukaryota</taxon>
        <taxon>Metazoa</taxon>
        <taxon>Ecdysozoa</taxon>
        <taxon>Arthropoda</taxon>
        <taxon>Hexapoda</taxon>
        <taxon>Collembola</taxon>
        <taxon>Entomobryomorpha</taxon>
        <taxon>Entomobryoidea</taxon>
        <taxon>Orchesellidae</taxon>
        <taxon>Orchesellinae</taxon>
        <taxon>Orchesella</taxon>
    </lineage>
</organism>